<keyword evidence="10" id="KW-1185">Reference proteome</keyword>
<evidence type="ECO:0000313" key="9">
    <source>
        <dbReference type="EMBL" id="MFC7292054.1"/>
    </source>
</evidence>
<evidence type="ECO:0000313" key="10">
    <source>
        <dbReference type="Proteomes" id="UP001596492"/>
    </source>
</evidence>
<evidence type="ECO:0000256" key="4">
    <source>
        <dbReference type="ARBA" id="ARBA00022982"/>
    </source>
</evidence>
<dbReference type="InterPro" id="IPR011042">
    <property type="entry name" value="6-blade_b-propeller_TolB-like"/>
</dbReference>
<keyword evidence="3 6" id="KW-0479">Metal-binding</keyword>
<dbReference type="PANTHER" id="PTHR11961">
    <property type="entry name" value="CYTOCHROME C"/>
    <property type="match status" value="1"/>
</dbReference>
<evidence type="ECO:0000256" key="1">
    <source>
        <dbReference type="ARBA" id="ARBA00022448"/>
    </source>
</evidence>
<keyword evidence="5 6" id="KW-0408">Iron</keyword>
<dbReference type="RefSeq" id="WP_382167296.1">
    <property type="nucleotide sequence ID" value="NZ_JBHTBR010000005.1"/>
</dbReference>
<proteinExistence type="predicted"/>
<name>A0ABW2IM20_9PROT</name>
<dbReference type="Gene3D" id="1.10.760.10">
    <property type="entry name" value="Cytochrome c-like domain"/>
    <property type="match status" value="1"/>
</dbReference>
<evidence type="ECO:0000256" key="6">
    <source>
        <dbReference type="PROSITE-ProRule" id="PRU00433"/>
    </source>
</evidence>
<evidence type="ECO:0000256" key="2">
    <source>
        <dbReference type="ARBA" id="ARBA00022617"/>
    </source>
</evidence>
<dbReference type="PROSITE" id="PS51007">
    <property type="entry name" value="CYTC"/>
    <property type="match status" value="1"/>
</dbReference>
<organism evidence="9 10">
    <name type="scientific">Hirschia litorea</name>
    <dbReference type="NCBI Taxonomy" id="1199156"/>
    <lineage>
        <taxon>Bacteria</taxon>
        <taxon>Pseudomonadati</taxon>
        <taxon>Pseudomonadota</taxon>
        <taxon>Alphaproteobacteria</taxon>
        <taxon>Hyphomonadales</taxon>
        <taxon>Hyphomonadaceae</taxon>
        <taxon>Hirschia</taxon>
    </lineage>
</organism>
<keyword evidence="7" id="KW-1133">Transmembrane helix</keyword>
<evidence type="ECO:0000259" key="8">
    <source>
        <dbReference type="PROSITE" id="PS51007"/>
    </source>
</evidence>
<reference evidence="10" key="1">
    <citation type="journal article" date="2019" name="Int. J. Syst. Evol. Microbiol.">
        <title>The Global Catalogue of Microorganisms (GCM) 10K type strain sequencing project: providing services to taxonomists for standard genome sequencing and annotation.</title>
        <authorList>
            <consortium name="The Broad Institute Genomics Platform"/>
            <consortium name="The Broad Institute Genome Sequencing Center for Infectious Disease"/>
            <person name="Wu L."/>
            <person name="Ma J."/>
        </authorList>
    </citation>
    <scope>NUCLEOTIDE SEQUENCE [LARGE SCALE GENOMIC DNA]</scope>
    <source>
        <strain evidence="10">CCUG 51308</strain>
    </source>
</reference>
<dbReference type="InterPro" id="IPR002327">
    <property type="entry name" value="Cyt_c_1A/1B"/>
</dbReference>
<sequence>MFKIVKFKLSMWQWSAVVAGLMGVALLGGVLFAVAFVPSSISQKVQNKIGELTAKPSVRFDNVVSEWTKFETAYLTLERTEVILGEVDGSATGGGIDQFGDTLIYAAANGLIGFLDLASNTIEYSDVRVPMDYDHVRREYLNENLSFNQNWYRVTDILVSPIAGTERAFLYATHHLFTPEDEKICLYVSRTEIEKSSNEIQFVSGDWEVVSKLDACVNMAKRDWRFNGHMTGGRMSLVDDTQMLVTVGTFGIGNFEGEWDAVQADSGNHLGKIVALNLETRETSVYASGFRNPQGLAFDGQGRLWETEHAALSGDEVNLIEPGLDYGWPNVSYGFDYGSPRKELELNPVQGRHEGYAKPMFSFVPTIGISHVIPIDGLEGFELWDGDVLILSLKEKTIFRLRPDDGRIVYAEALYMDRRMRDGLVLNNGWIAALTGANSVVFIRRFEEGNSAQAQAIDISGYDAITPLEQKASDFEKEFSWGRMLFSGSCATCHEISEAAKVGPGLKGVMGRPIGKFGDYPFSDALAQKSGKWTNKKMNAFIANPDGFAKGTTMPHVSDNIGKYEREAIIEYLHELK</sequence>
<comment type="caution">
    <text evidence="9">The sequence shown here is derived from an EMBL/GenBank/DDBJ whole genome shotgun (WGS) entry which is preliminary data.</text>
</comment>
<gene>
    <name evidence="9" type="ORF">ACFQS8_10545</name>
</gene>
<dbReference type="InterPro" id="IPR009056">
    <property type="entry name" value="Cyt_c-like_dom"/>
</dbReference>
<evidence type="ECO:0000256" key="7">
    <source>
        <dbReference type="SAM" id="Phobius"/>
    </source>
</evidence>
<dbReference type="InterPro" id="IPR012938">
    <property type="entry name" value="Glc/Sorbosone_DH"/>
</dbReference>
<dbReference type="Pfam" id="PF07995">
    <property type="entry name" value="GSDH"/>
    <property type="match status" value="1"/>
</dbReference>
<dbReference type="EMBL" id="JBHTBR010000005">
    <property type="protein sequence ID" value="MFC7292054.1"/>
    <property type="molecule type" value="Genomic_DNA"/>
</dbReference>
<evidence type="ECO:0000256" key="5">
    <source>
        <dbReference type="ARBA" id="ARBA00023004"/>
    </source>
</evidence>
<keyword evidence="4" id="KW-0249">Electron transport</keyword>
<dbReference type="InterPro" id="IPR036909">
    <property type="entry name" value="Cyt_c-like_dom_sf"/>
</dbReference>
<accession>A0ABW2IM20</accession>
<dbReference type="SUPFAM" id="SSF50952">
    <property type="entry name" value="Soluble quinoprotein glucose dehydrogenase"/>
    <property type="match status" value="1"/>
</dbReference>
<dbReference type="Gene3D" id="2.120.10.30">
    <property type="entry name" value="TolB, C-terminal domain"/>
    <property type="match status" value="1"/>
</dbReference>
<keyword evidence="7" id="KW-0812">Transmembrane</keyword>
<feature type="transmembrane region" description="Helical" evidence="7">
    <location>
        <begin position="12"/>
        <end position="37"/>
    </location>
</feature>
<dbReference type="InterPro" id="IPR011041">
    <property type="entry name" value="Quinoprot_gluc/sorb_DH_b-prop"/>
</dbReference>
<protein>
    <submittedName>
        <fullName evidence="9">PQQ-dependent sugar dehydrogenase</fullName>
    </submittedName>
</protein>
<keyword evidence="1" id="KW-0813">Transport</keyword>
<keyword evidence="2 6" id="KW-0349">Heme</keyword>
<dbReference type="SUPFAM" id="SSF46626">
    <property type="entry name" value="Cytochrome c"/>
    <property type="match status" value="1"/>
</dbReference>
<evidence type="ECO:0000256" key="3">
    <source>
        <dbReference type="ARBA" id="ARBA00022723"/>
    </source>
</evidence>
<dbReference type="Proteomes" id="UP001596492">
    <property type="component" value="Unassembled WGS sequence"/>
</dbReference>
<dbReference type="Pfam" id="PF00034">
    <property type="entry name" value="Cytochrom_C"/>
    <property type="match status" value="1"/>
</dbReference>
<feature type="domain" description="Cytochrome c" evidence="8">
    <location>
        <begin position="477"/>
        <end position="577"/>
    </location>
</feature>
<keyword evidence="7" id="KW-0472">Membrane</keyword>